<dbReference type="AlphaFoldDB" id="A0A8W8HNG6"/>
<dbReference type="PROSITE" id="PS50022">
    <property type="entry name" value="FA58C_3"/>
    <property type="match status" value="1"/>
</dbReference>
<dbReference type="Proteomes" id="UP000005408">
    <property type="component" value="Unassembled WGS sequence"/>
</dbReference>
<accession>A0A8W8HNG6</accession>
<evidence type="ECO:0000259" key="1">
    <source>
        <dbReference type="PROSITE" id="PS50022"/>
    </source>
</evidence>
<reference evidence="2" key="1">
    <citation type="submission" date="2022-08" db="UniProtKB">
        <authorList>
            <consortium name="EnsemblMetazoa"/>
        </authorList>
    </citation>
    <scope>IDENTIFICATION</scope>
    <source>
        <strain evidence="2">05x7-T-G4-1.051#20</strain>
    </source>
</reference>
<keyword evidence="3" id="KW-1185">Reference proteome</keyword>
<dbReference type="InterPro" id="IPR008979">
    <property type="entry name" value="Galactose-bd-like_sf"/>
</dbReference>
<evidence type="ECO:0000313" key="3">
    <source>
        <dbReference type="Proteomes" id="UP000005408"/>
    </source>
</evidence>
<dbReference type="Gene3D" id="2.60.120.260">
    <property type="entry name" value="Galactose-binding domain-like"/>
    <property type="match status" value="1"/>
</dbReference>
<feature type="domain" description="F5/8 type C" evidence="1">
    <location>
        <begin position="1"/>
        <end position="64"/>
    </location>
</feature>
<dbReference type="Pfam" id="PF22633">
    <property type="entry name" value="F5_F8_type_C_2"/>
    <property type="match status" value="1"/>
</dbReference>
<organism evidence="2 3">
    <name type="scientific">Magallana gigas</name>
    <name type="common">Pacific oyster</name>
    <name type="synonym">Crassostrea gigas</name>
    <dbReference type="NCBI Taxonomy" id="29159"/>
    <lineage>
        <taxon>Eukaryota</taxon>
        <taxon>Metazoa</taxon>
        <taxon>Spiralia</taxon>
        <taxon>Lophotrochozoa</taxon>
        <taxon>Mollusca</taxon>
        <taxon>Bivalvia</taxon>
        <taxon>Autobranchia</taxon>
        <taxon>Pteriomorphia</taxon>
        <taxon>Ostreida</taxon>
        <taxon>Ostreoidea</taxon>
        <taxon>Ostreidae</taxon>
        <taxon>Magallana</taxon>
    </lineage>
</organism>
<name>A0A8W8HNG6_MAGGI</name>
<dbReference type="InterPro" id="IPR000421">
    <property type="entry name" value="FA58C"/>
</dbReference>
<evidence type="ECO:0000313" key="2">
    <source>
        <dbReference type="EnsemblMetazoa" id="G10349.2:cds"/>
    </source>
</evidence>
<sequence>MSGCLTNKDSGLRVSSVLRRAIKEFGPKHLVDEKEDTCWNSDQGSPQWIEVNLDSLSNIEEIQIRFQGGFAGKDCCIQMTDENNANHHIMDFYPEDVNSLQSFKLPKVKSLKKFKIIFNNRSYHRTVMSLLLMPFSACLQSTDQSDIDSLIAKRE</sequence>
<proteinExistence type="predicted"/>
<protein>
    <recommendedName>
        <fullName evidence="1">F5/8 type C domain-containing protein</fullName>
    </recommendedName>
</protein>
<dbReference type="EnsemblMetazoa" id="G10349.2">
    <property type="protein sequence ID" value="G10349.2:cds"/>
    <property type="gene ID" value="G10349"/>
</dbReference>
<dbReference type="SUPFAM" id="SSF49785">
    <property type="entry name" value="Galactose-binding domain-like"/>
    <property type="match status" value="1"/>
</dbReference>